<evidence type="ECO:0000313" key="2">
    <source>
        <dbReference type="EMBL" id="GBP47050.1"/>
    </source>
</evidence>
<dbReference type="AlphaFoldDB" id="A0A4C1W821"/>
<proteinExistence type="predicted"/>
<keyword evidence="3" id="KW-1185">Reference proteome</keyword>
<accession>A0A4C1W821</accession>
<protein>
    <submittedName>
        <fullName evidence="2">Uncharacterized protein</fullName>
    </submittedName>
</protein>
<feature type="compositionally biased region" description="Basic and acidic residues" evidence="1">
    <location>
        <begin position="66"/>
        <end position="82"/>
    </location>
</feature>
<gene>
    <name evidence="2" type="ORF">EVAR_29653_1</name>
</gene>
<evidence type="ECO:0000313" key="3">
    <source>
        <dbReference type="Proteomes" id="UP000299102"/>
    </source>
</evidence>
<dbReference type="Proteomes" id="UP000299102">
    <property type="component" value="Unassembled WGS sequence"/>
</dbReference>
<name>A0A4C1W821_EUMVA</name>
<organism evidence="2 3">
    <name type="scientific">Eumeta variegata</name>
    <name type="common">Bagworm moth</name>
    <name type="synonym">Eumeta japonica</name>
    <dbReference type="NCBI Taxonomy" id="151549"/>
    <lineage>
        <taxon>Eukaryota</taxon>
        <taxon>Metazoa</taxon>
        <taxon>Ecdysozoa</taxon>
        <taxon>Arthropoda</taxon>
        <taxon>Hexapoda</taxon>
        <taxon>Insecta</taxon>
        <taxon>Pterygota</taxon>
        <taxon>Neoptera</taxon>
        <taxon>Endopterygota</taxon>
        <taxon>Lepidoptera</taxon>
        <taxon>Glossata</taxon>
        <taxon>Ditrysia</taxon>
        <taxon>Tineoidea</taxon>
        <taxon>Psychidae</taxon>
        <taxon>Oiketicinae</taxon>
        <taxon>Eumeta</taxon>
    </lineage>
</organism>
<evidence type="ECO:0000256" key="1">
    <source>
        <dbReference type="SAM" id="MobiDB-lite"/>
    </source>
</evidence>
<feature type="region of interest" description="Disordered" evidence="1">
    <location>
        <begin position="1"/>
        <end position="27"/>
    </location>
</feature>
<feature type="region of interest" description="Disordered" evidence="1">
    <location>
        <begin position="54"/>
        <end position="82"/>
    </location>
</feature>
<sequence>MLTQHYLKNTKETETGENLRVQGNASRRRRREILAFRSDTRRVVRTRAALAQIPPNPALGAAGPAERARPKPEGAVMNERDTSPRLVCQPDCFITQ</sequence>
<dbReference type="EMBL" id="BGZK01000494">
    <property type="protein sequence ID" value="GBP47050.1"/>
    <property type="molecule type" value="Genomic_DNA"/>
</dbReference>
<comment type="caution">
    <text evidence="2">The sequence shown here is derived from an EMBL/GenBank/DDBJ whole genome shotgun (WGS) entry which is preliminary data.</text>
</comment>
<reference evidence="2 3" key="1">
    <citation type="journal article" date="2019" name="Commun. Biol.">
        <title>The bagworm genome reveals a unique fibroin gene that provides high tensile strength.</title>
        <authorList>
            <person name="Kono N."/>
            <person name="Nakamura H."/>
            <person name="Ohtoshi R."/>
            <person name="Tomita M."/>
            <person name="Numata K."/>
            <person name="Arakawa K."/>
        </authorList>
    </citation>
    <scope>NUCLEOTIDE SEQUENCE [LARGE SCALE GENOMIC DNA]</scope>
</reference>